<sequence>MKNVFYFFIFSFLSFKVNSEGIRDYKYYQMDYSERYAVYVKKSDPCINVEALNKGTVKRFCEMGDSELNLEKDALSIYVSRPIIIGPFLNFIVAAPWNEQKCRIDLDKNTVTCEPTGK</sequence>
<name>A0A2Z4PNC4_9GAMM</name>
<gene>
    <name evidence="1" type="ORF">A8139_02275</name>
</gene>
<organism evidence="1 2">
    <name type="scientific">Marinomonas primoryensis</name>
    <dbReference type="NCBI Taxonomy" id="178399"/>
    <lineage>
        <taxon>Bacteria</taxon>
        <taxon>Pseudomonadati</taxon>
        <taxon>Pseudomonadota</taxon>
        <taxon>Gammaproteobacteria</taxon>
        <taxon>Oceanospirillales</taxon>
        <taxon>Oceanospirillaceae</taxon>
        <taxon>Marinomonas</taxon>
    </lineage>
</organism>
<dbReference type="RefSeq" id="WP_112135328.1">
    <property type="nucleotide sequence ID" value="NZ_CP016181.1"/>
</dbReference>
<reference evidence="1 2" key="1">
    <citation type="submission" date="2016-06" db="EMBL/GenBank/DDBJ databases">
        <title>The sequenced genome of the ice-adhering bacterium Marinomonas primoryensis, from Antarctica.</title>
        <authorList>
            <person name="Graham L."/>
            <person name="Vance T.D.R."/>
            <person name="Davies P.L."/>
        </authorList>
    </citation>
    <scope>NUCLEOTIDE SEQUENCE [LARGE SCALE GENOMIC DNA]</scope>
    <source>
        <strain evidence="1 2">AceL</strain>
    </source>
</reference>
<dbReference type="EMBL" id="CP016181">
    <property type="protein sequence ID" value="AWX98952.1"/>
    <property type="molecule type" value="Genomic_DNA"/>
</dbReference>
<dbReference type="OrthoDB" id="6106861at2"/>
<dbReference type="Proteomes" id="UP000249898">
    <property type="component" value="Chromosome"/>
</dbReference>
<accession>A0A2Z4PNC4</accession>
<protein>
    <submittedName>
        <fullName evidence="1">Uncharacterized protein</fullName>
    </submittedName>
</protein>
<dbReference type="AlphaFoldDB" id="A0A2Z4PNC4"/>
<proteinExistence type="predicted"/>
<evidence type="ECO:0000313" key="2">
    <source>
        <dbReference type="Proteomes" id="UP000249898"/>
    </source>
</evidence>
<evidence type="ECO:0000313" key="1">
    <source>
        <dbReference type="EMBL" id="AWX98952.1"/>
    </source>
</evidence>